<reference evidence="3" key="1">
    <citation type="submission" date="2016-04" db="EMBL/GenBank/DDBJ databases">
        <title>Draft genome sequence of Paludibacter jiangxiensis strain NM7.</title>
        <authorList>
            <person name="Qiu Y."/>
            <person name="Matsuura N."/>
            <person name="Ohashi A."/>
            <person name="Tourlousse M.D."/>
            <person name="Sekiguchi Y."/>
        </authorList>
    </citation>
    <scope>NUCLEOTIDE SEQUENCE [LARGE SCALE GENOMIC DNA]</scope>
    <source>
        <strain evidence="3">NM7</strain>
    </source>
</reference>
<gene>
    <name evidence="2" type="ORF">PJIAN_4168</name>
</gene>
<keyword evidence="3" id="KW-1185">Reference proteome</keyword>
<comment type="caution">
    <text evidence="2">The sequence shown here is derived from an EMBL/GenBank/DDBJ whole genome shotgun (WGS) entry which is preliminary data.</text>
</comment>
<sequence length="45" mass="5121">MKLLDIPSLTSMLIVGICWLKLIGELHVIANSNMTLKFTLNFIFK</sequence>
<evidence type="ECO:0000313" key="2">
    <source>
        <dbReference type="EMBL" id="GAT63629.1"/>
    </source>
</evidence>
<accession>A0A171AF28</accession>
<evidence type="ECO:0000313" key="3">
    <source>
        <dbReference type="Proteomes" id="UP000076586"/>
    </source>
</evidence>
<dbReference type="EMBL" id="BDCR01000004">
    <property type="protein sequence ID" value="GAT63629.1"/>
    <property type="molecule type" value="Genomic_DNA"/>
</dbReference>
<reference evidence="3" key="2">
    <citation type="journal article" date="2017" name="Genome Announc.">
        <title>Draft genome sequence of Paludibacter jiangxiensis NM7(T), a propionate-producing fermentative bacterium.</title>
        <authorList>
            <person name="Qiu Y.-L."/>
            <person name="Tourlousse D.M."/>
            <person name="Matsuura N."/>
            <person name="Ohashi A."/>
            <person name="Sekiguchi Y."/>
        </authorList>
    </citation>
    <scope>NUCLEOTIDE SEQUENCE [LARGE SCALE GENOMIC DNA]</scope>
    <source>
        <strain evidence="3">NM7</strain>
    </source>
</reference>
<dbReference type="Proteomes" id="UP000076586">
    <property type="component" value="Unassembled WGS sequence"/>
</dbReference>
<keyword evidence="1" id="KW-1133">Transmembrane helix</keyword>
<protein>
    <submittedName>
        <fullName evidence="2">Uncharacterized protein</fullName>
    </submittedName>
</protein>
<proteinExistence type="predicted"/>
<organism evidence="2 3">
    <name type="scientific">Paludibacter jiangxiensis</name>
    <dbReference type="NCBI Taxonomy" id="681398"/>
    <lineage>
        <taxon>Bacteria</taxon>
        <taxon>Pseudomonadati</taxon>
        <taxon>Bacteroidota</taxon>
        <taxon>Bacteroidia</taxon>
        <taxon>Bacteroidales</taxon>
        <taxon>Paludibacteraceae</taxon>
        <taxon>Paludibacter</taxon>
    </lineage>
</organism>
<keyword evidence="1" id="KW-0472">Membrane</keyword>
<evidence type="ECO:0000256" key="1">
    <source>
        <dbReference type="SAM" id="Phobius"/>
    </source>
</evidence>
<keyword evidence="1" id="KW-0812">Transmembrane</keyword>
<dbReference type="AlphaFoldDB" id="A0A171AF28"/>
<name>A0A171AF28_9BACT</name>
<feature type="transmembrane region" description="Helical" evidence="1">
    <location>
        <begin position="6"/>
        <end position="24"/>
    </location>
</feature>